<feature type="transmembrane region" description="Helical" evidence="6">
    <location>
        <begin position="33"/>
        <end position="53"/>
    </location>
</feature>
<dbReference type="RefSeq" id="WP_184682806.1">
    <property type="nucleotide sequence ID" value="NZ_JACHJC010000001.1"/>
</dbReference>
<feature type="transmembrane region" description="Helical" evidence="6">
    <location>
        <begin position="103"/>
        <end position="126"/>
    </location>
</feature>
<gene>
    <name evidence="8" type="ORF">FHU28_001832</name>
</gene>
<evidence type="ECO:0000313" key="9">
    <source>
        <dbReference type="Proteomes" id="UP000618986"/>
    </source>
</evidence>
<comment type="caution">
    <text evidence="8">The sequence shown here is derived from an EMBL/GenBank/DDBJ whole genome shotgun (WGS) entry which is preliminary data.</text>
</comment>
<dbReference type="InterPro" id="IPR052053">
    <property type="entry name" value="IM_YidH-like"/>
</dbReference>
<proteinExistence type="predicted"/>
<dbReference type="PANTHER" id="PTHR34187:SF2">
    <property type="entry name" value="DUF202 DOMAIN-CONTAINING PROTEIN"/>
    <property type="match status" value="1"/>
</dbReference>
<evidence type="ECO:0000256" key="2">
    <source>
        <dbReference type="ARBA" id="ARBA00022475"/>
    </source>
</evidence>
<dbReference type="Proteomes" id="UP000618986">
    <property type="component" value="Unassembled WGS sequence"/>
</dbReference>
<keyword evidence="2" id="KW-1003">Cell membrane</keyword>
<keyword evidence="5 6" id="KW-0472">Membrane</keyword>
<evidence type="ECO:0000256" key="5">
    <source>
        <dbReference type="ARBA" id="ARBA00023136"/>
    </source>
</evidence>
<evidence type="ECO:0000256" key="4">
    <source>
        <dbReference type="ARBA" id="ARBA00022989"/>
    </source>
</evidence>
<evidence type="ECO:0000256" key="3">
    <source>
        <dbReference type="ARBA" id="ARBA00022692"/>
    </source>
</evidence>
<sequence>MWESIKSWFDPRELRSVGTPPDYRFSLANERTFLAWLRTGLALVAGGLAAAQFLPPLRLAHLREALAIALLLLGAAVSIRAVDHWARTERAMRLNEELPASRFPAVLALIVAIGSLLLVAVLLGGAG</sequence>
<dbReference type="PANTHER" id="PTHR34187">
    <property type="entry name" value="FGR18P"/>
    <property type="match status" value="1"/>
</dbReference>
<evidence type="ECO:0000256" key="1">
    <source>
        <dbReference type="ARBA" id="ARBA00004651"/>
    </source>
</evidence>
<evidence type="ECO:0000259" key="7">
    <source>
        <dbReference type="Pfam" id="PF02656"/>
    </source>
</evidence>
<evidence type="ECO:0000313" key="8">
    <source>
        <dbReference type="EMBL" id="MBB5111993.1"/>
    </source>
</evidence>
<name>A0ABR6M9E4_MICEC</name>
<dbReference type="GeneID" id="300292420"/>
<accession>A0ABR6M9E4</accession>
<feature type="transmembrane region" description="Helical" evidence="6">
    <location>
        <begin position="65"/>
        <end position="82"/>
    </location>
</feature>
<dbReference type="EMBL" id="JACHJC010000001">
    <property type="protein sequence ID" value="MBB5111993.1"/>
    <property type="molecule type" value="Genomic_DNA"/>
</dbReference>
<dbReference type="Pfam" id="PF02656">
    <property type="entry name" value="DUF202"/>
    <property type="match status" value="1"/>
</dbReference>
<comment type="subcellular location">
    <subcellularLocation>
        <location evidence="1">Cell membrane</location>
        <topology evidence="1">Multi-pass membrane protein</topology>
    </subcellularLocation>
</comment>
<keyword evidence="3 6" id="KW-0812">Transmembrane</keyword>
<keyword evidence="9" id="KW-1185">Reference proteome</keyword>
<dbReference type="InterPro" id="IPR003807">
    <property type="entry name" value="DUF202"/>
</dbReference>
<keyword evidence="4 6" id="KW-1133">Transmembrane helix</keyword>
<feature type="domain" description="DUF202" evidence="7">
    <location>
        <begin position="24"/>
        <end position="91"/>
    </location>
</feature>
<protein>
    <submittedName>
        <fullName evidence="8">Membrane protein</fullName>
    </submittedName>
</protein>
<reference evidence="8 9" key="1">
    <citation type="submission" date="2020-08" db="EMBL/GenBank/DDBJ databases">
        <title>Sequencing the genomes of 1000 actinobacteria strains.</title>
        <authorList>
            <person name="Klenk H.-P."/>
        </authorList>
    </citation>
    <scope>NUCLEOTIDE SEQUENCE [LARGE SCALE GENOMIC DNA]</scope>
    <source>
        <strain evidence="8 9">DSM 43036</strain>
    </source>
</reference>
<organism evidence="8 9">
    <name type="scientific">Micromonospora echinospora</name>
    <name type="common">Micromonospora purpurea</name>
    <dbReference type="NCBI Taxonomy" id="1877"/>
    <lineage>
        <taxon>Bacteria</taxon>
        <taxon>Bacillati</taxon>
        <taxon>Actinomycetota</taxon>
        <taxon>Actinomycetes</taxon>
        <taxon>Micromonosporales</taxon>
        <taxon>Micromonosporaceae</taxon>
        <taxon>Micromonospora</taxon>
    </lineage>
</organism>
<evidence type="ECO:0000256" key="6">
    <source>
        <dbReference type="SAM" id="Phobius"/>
    </source>
</evidence>